<dbReference type="PANTHER" id="PTHR30055">
    <property type="entry name" value="HTH-TYPE TRANSCRIPTIONAL REGULATOR RUTR"/>
    <property type="match status" value="1"/>
</dbReference>
<dbReference type="AlphaFoldDB" id="A0A0J6VKL0"/>
<dbReference type="InterPro" id="IPR009057">
    <property type="entry name" value="Homeodomain-like_sf"/>
</dbReference>
<dbReference type="EMBL" id="LABX01000029">
    <property type="protein sequence ID" value="KMO39666.1"/>
    <property type="molecule type" value="Genomic_DNA"/>
</dbReference>
<dbReference type="PANTHER" id="PTHR30055:SF226">
    <property type="entry name" value="HTH-TYPE TRANSCRIPTIONAL REGULATOR PKSA"/>
    <property type="match status" value="1"/>
</dbReference>
<protein>
    <recommendedName>
        <fullName evidence="3">HTH tetR-type domain-containing protein</fullName>
    </recommendedName>
</protein>
<dbReference type="InterPro" id="IPR001647">
    <property type="entry name" value="HTH_TetR"/>
</dbReference>
<dbReference type="OrthoDB" id="9808189at2"/>
<feature type="DNA-binding region" description="H-T-H motif" evidence="2">
    <location>
        <begin position="41"/>
        <end position="60"/>
    </location>
</feature>
<name>A0A0J6VKL0_9HYPH</name>
<dbReference type="Gene3D" id="1.10.357.10">
    <property type="entry name" value="Tetracycline Repressor, domain 2"/>
    <property type="match status" value="1"/>
</dbReference>
<comment type="caution">
    <text evidence="4">The sequence shown here is derived from an EMBL/GenBank/DDBJ whole genome shotgun (WGS) entry which is preliminary data.</text>
</comment>
<gene>
    <name evidence="4" type="ORF">VP06_03675</name>
</gene>
<reference evidence="4 5" key="1">
    <citation type="submission" date="2015-03" db="EMBL/GenBank/DDBJ databases">
        <title>Genome sequencing of Methylobacterium aquaticum DSM16371 type strain.</title>
        <authorList>
            <person name="Chaudhry V."/>
            <person name="Patil P.B."/>
        </authorList>
    </citation>
    <scope>NUCLEOTIDE SEQUENCE [LARGE SCALE GENOMIC DNA]</scope>
    <source>
        <strain evidence="4 5">DSM 16371</strain>
    </source>
</reference>
<dbReference type="InterPro" id="IPR050109">
    <property type="entry name" value="HTH-type_TetR-like_transc_reg"/>
</dbReference>
<evidence type="ECO:0000259" key="3">
    <source>
        <dbReference type="PROSITE" id="PS50977"/>
    </source>
</evidence>
<evidence type="ECO:0000313" key="4">
    <source>
        <dbReference type="EMBL" id="KMO39666.1"/>
    </source>
</evidence>
<dbReference type="PATRIC" id="fig|270351.6.peg.4361"/>
<dbReference type="PRINTS" id="PR00455">
    <property type="entry name" value="HTHTETR"/>
</dbReference>
<evidence type="ECO:0000313" key="5">
    <source>
        <dbReference type="Proteomes" id="UP000035929"/>
    </source>
</evidence>
<dbReference type="PROSITE" id="PS50977">
    <property type="entry name" value="HTH_TETR_2"/>
    <property type="match status" value="1"/>
</dbReference>
<sequence>MPDLLDPERTSPRQARARQTVAILFEATAQLLERADHGAVTTNHIAERAGFSIGTLYRYFSGKSALFKAMAIHEMDRHEREICAALAGTRADRVGDIVRLAIRPTLRPFEGRPAVRRALLKAAFDSPELGLRYERMVTRISRALVEAVAAKALDAPRRPTPEAEFIMLRGVVGAIRSDVLFGGGRVGTPDFEEALVDAVSAYFTR</sequence>
<dbReference type="Proteomes" id="UP000035929">
    <property type="component" value="Unassembled WGS sequence"/>
</dbReference>
<evidence type="ECO:0000256" key="2">
    <source>
        <dbReference type="PROSITE-ProRule" id="PRU00335"/>
    </source>
</evidence>
<dbReference type="RefSeq" id="WP_048462487.1">
    <property type="nucleotide sequence ID" value="NZ_LABX01000029.1"/>
</dbReference>
<dbReference type="GO" id="GO:0000976">
    <property type="term" value="F:transcription cis-regulatory region binding"/>
    <property type="evidence" value="ECO:0007669"/>
    <property type="project" value="TreeGrafter"/>
</dbReference>
<dbReference type="SUPFAM" id="SSF46689">
    <property type="entry name" value="Homeodomain-like"/>
    <property type="match status" value="1"/>
</dbReference>
<evidence type="ECO:0000256" key="1">
    <source>
        <dbReference type="ARBA" id="ARBA00023125"/>
    </source>
</evidence>
<accession>A0A0J6VKL0</accession>
<dbReference type="GO" id="GO:0003700">
    <property type="term" value="F:DNA-binding transcription factor activity"/>
    <property type="evidence" value="ECO:0007669"/>
    <property type="project" value="TreeGrafter"/>
</dbReference>
<dbReference type="Pfam" id="PF00440">
    <property type="entry name" value="TetR_N"/>
    <property type="match status" value="1"/>
</dbReference>
<organism evidence="4 5">
    <name type="scientific">Methylobacterium aquaticum</name>
    <dbReference type="NCBI Taxonomy" id="270351"/>
    <lineage>
        <taxon>Bacteria</taxon>
        <taxon>Pseudomonadati</taxon>
        <taxon>Pseudomonadota</taxon>
        <taxon>Alphaproteobacteria</taxon>
        <taxon>Hyphomicrobiales</taxon>
        <taxon>Methylobacteriaceae</taxon>
        <taxon>Methylobacterium</taxon>
    </lineage>
</organism>
<proteinExistence type="predicted"/>
<keyword evidence="1 2" id="KW-0238">DNA-binding</keyword>
<feature type="domain" description="HTH tetR-type" evidence="3">
    <location>
        <begin position="18"/>
        <end position="78"/>
    </location>
</feature>